<dbReference type="PANTHER" id="PTHR44259:SF108">
    <property type="entry name" value="F-BOX PROTEIN SKIP23-LIKE"/>
    <property type="match status" value="1"/>
</dbReference>
<dbReference type="AlphaFoldDB" id="A0A803PLD7"/>
<keyword evidence="3" id="KW-1185">Reference proteome</keyword>
<dbReference type="Proteomes" id="UP000596661">
    <property type="component" value="Chromosome 5"/>
</dbReference>
<dbReference type="SUPFAM" id="SSF63825">
    <property type="entry name" value="YWTD domain"/>
    <property type="match status" value="1"/>
</dbReference>
<feature type="domain" description="KIB1-4 beta-propeller" evidence="1">
    <location>
        <begin position="83"/>
        <end position="353"/>
    </location>
</feature>
<evidence type="ECO:0000313" key="3">
    <source>
        <dbReference type="Proteomes" id="UP000596661"/>
    </source>
</evidence>
<evidence type="ECO:0000313" key="2">
    <source>
        <dbReference type="EnsemblPlants" id="cds.evm.model.05.1455"/>
    </source>
</evidence>
<dbReference type="PANTHER" id="PTHR44259">
    <property type="entry name" value="OS07G0183000 PROTEIN-RELATED"/>
    <property type="match status" value="1"/>
</dbReference>
<reference evidence="2" key="2">
    <citation type="submission" date="2021-03" db="UniProtKB">
        <authorList>
            <consortium name="EnsemblPlants"/>
        </authorList>
    </citation>
    <scope>IDENTIFICATION</scope>
</reference>
<gene>
    <name evidence="2" type="primary">LOC115718180</name>
</gene>
<dbReference type="OMA" id="VQGGCHR"/>
<dbReference type="InterPro" id="IPR050942">
    <property type="entry name" value="F-box_BR-signaling"/>
</dbReference>
<dbReference type="Pfam" id="PF03478">
    <property type="entry name" value="Beta-prop_KIB1-4"/>
    <property type="match status" value="1"/>
</dbReference>
<evidence type="ECO:0000259" key="1">
    <source>
        <dbReference type="Pfam" id="PF03478"/>
    </source>
</evidence>
<accession>A0A803PLD7</accession>
<dbReference type="Gramene" id="evm.model.05.1455">
    <property type="protein sequence ID" value="cds.evm.model.05.1455"/>
    <property type="gene ID" value="evm.TU.05.1455"/>
</dbReference>
<sequence>MQEMRRAAEQDWTSLHEDLIISIANRSPLENYVVLASACRPFRAVLTNLNFNNSNHHRLPWLMLLRRTIHSDSNSQIAPIICSLSNNKLYNLLPPSHTYRINPIFSSLGWIITPAASTTNDLTLFHPLSPDRSKVQLPNRNIFTIQKLLLSSRPTLASSEGLMVVTIDSHERSTHNRLSLWRSGNSSWKKITTLPDHTFFHDVALFEGRFYAVDRNRRVFALTLDHRDPVASLILHLNLPKWEAPFVNPYDIEMLFLVESEGSLLVVQGNRQWWGEGRHETTEFRVFEVDVNDGAFRKVLDLGDRALFVADNSSSFSIKASEFEGCKCNCVYFADDFGKLDKCGVRNKDIGIFHLESGEIEHLFRLENTKSNYLAPLWVQQPSFFM</sequence>
<dbReference type="EMBL" id="UZAU01000542">
    <property type="status" value="NOT_ANNOTATED_CDS"/>
    <property type="molecule type" value="Genomic_DNA"/>
</dbReference>
<name>A0A803PLD7_CANSA</name>
<proteinExistence type="predicted"/>
<dbReference type="InterPro" id="IPR005174">
    <property type="entry name" value="KIB1-4_b-propeller"/>
</dbReference>
<dbReference type="OrthoDB" id="642536at2759"/>
<dbReference type="EnsemblPlants" id="evm.model.05.1455">
    <property type="protein sequence ID" value="cds.evm.model.05.1455"/>
    <property type="gene ID" value="evm.TU.05.1455"/>
</dbReference>
<reference evidence="2" key="1">
    <citation type="submission" date="2018-11" db="EMBL/GenBank/DDBJ databases">
        <authorList>
            <person name="Grassa J C."/>
        </authorList>
    </citation>
    <scope>NUCLEOTIDE SEQUENCE [LARGE SCALE GENOMIC DNA]</scope>
</reference>
<protein>
    <recommendedName>
        <fullName evidence="1">KIB1-4 beta-propeller domain-containing protein</fullName>
    </recommendedName>
</protein>
<organism evidence="2 3">
    <name type="scientific">Cannabis sativa</name>
    <name type="common">Hemp</name>
    <name type="synonym">Marijuana</name>
    <dbReference type="NCBI Taxonomy" id="3483"/>
    <lineage>
        <taxon>Eukaryota</taxon>
        <taxon>Viridiplantae</taxon>
        <taxon>Streptophyta</taxon>
        <taxon>Embryophyta</taxon>
        <taxon>Tracheophyta</taxon>
        <taxon>Spermatophyta</taxon>
        <taxon>Magnoliopsida</taxon>
        <taxon>eudicotyledons</taxon>
        <taxon>Gunneridae</taxon>
        <taxon>Pentapetalae</taxon>
        <taxon>rosids</taxon>
        <taxon>fabids</taxon>
        <taxon>Rosales</taxon>
        <taxon>Cannabaceae</taxon>
        <taxon>Cannabis</taxon>
    </lineage>
</organism>